<dbReference type="EMBL" id="OOIN01000035">
    <property type="protein sequence ID" value="SPO30871.1"/>
    <property type="molecule type" value="Genomic_DNA"/>
</dbReference>
<evidence type="ECO:0000256" key="3">
    <source>
        <dbReference type="ARBA" id="ARBA00022989"/>
    </source>
</evidence>
<feature type="transmembrane region" description="Helical" evidence="5">
    <location>
        <begin position="377"/>
        <end position="398"/>
    </location>
</feature>
<feature type="transmembrane region" description="Helical" evidence="5">
    <location>
        <begin position="343"/>
        <end position="365"/>
    </location>
</feature>
<gene>
    <name evidence="7" type="ORF">UTRI_05507_B</name>
</gene>
<feature type="transmembrane region" description="Helical" evidence="5">
    <location>
        <begin position="118"/>
        <end position="136"/>
    </location>
</feature>
<dbReference type="InterPro" id="IPR036259">
    <property type="entry name" value="MFS_trans_sf"/>
</dbReference>
<dbReference type="GO" id="GO:0022857">
    <property type="term" value="F:transmembrane transporter activity"/>
    <property type="evidence" value="ECO:0007669"/>
    <property type="project" value="InterPro"/>
</dbReference>
<feature type="transmembrane region" description="Helical" evidence="5">
    <location>
        <begin position="436"/>
        <end position="458"/>
    </location>
</feature>
<dbReference type="GO" id="GO:0005886">
    <property type="term" value="C:plasma membrane"/>
    <property type="evidence" value="ECO:0007669"/>
    <property type="project" value="TreeGrafter"/>
</dbReference>
<keyword evidence="2 5" id="KW-0812">Transmembrane</keyword>
<feature type="domain" description="Major facilitator superfamily (MFS) profile" evidence="6">
    <location>
        <begin position="53"/>
        <end position="570"/>
    </location>
</feature>
<feature type="transmembrane region" description="Helical" evidence="5">
    <location>
        <begin position="142"/>
        <end position="165"/>
    </location>
</feature>
<dbReference type="Pfam" id="PF07690">
    <property type="entry name" value="MFS_1"/>
    <property type="match status" value="1"/>
</dbReference>
<keyword evidence="3 5" id="KW-1133">Transmembrane helix</keyword>
<accession>A0A5C3EN07</accession>
<feature type="transmembrane region" description="Helical" evidence="5">
    <location>
        <begin position="221"/>
        <end position="239"/>
    </location>
</feature>
<reference evidence="7 8" key="1">
    <citation type="submission" date="2018-03" db="EMBL/GenBank/DDBJ databases">
        <authorList>
            <person name="Guldener U."/>
        </authorList>
    </citation>
    <scope>NUCLEOTIDE SEQUENCE [LARGE SCALE GENOMIC DNA]</scope>
    <source>
        <strain evidence="7 8">NBRC100155</strain>
    </source>
</reference>
<evidence type="ECO:0000256" key="4">
    <source>
        <dbReference type="ARBA" id="ARBA00023136"/>
    </source>
</evidence>
<dbReference type="PANTHER" id="PTHR23501">
    <property type="entry name" value="MAJOR FACILITATOR SUPERFAMILY"/>
    <property type="match status" value="1"/>
</dbReference>
<evidence type="ECO:0000259" key="6">
    <source>
        <dbReference type="PROSITE" id="PS50850"/>
    </source>
</evidence>
<keyword evidence="4 5" id="KW-0472">Membrane</keyword>
<proteinExistence type="predicted"/>
<feature type="transmembrane region" description="Helical" evidence="5">
    <location>
        <begin position="470"/>
        <end position="492"/>
    </location>
</feature>
<feature type="transmembrane region" description="Helical" evidence="5">
    <location>
        <begin position="300"/>
        <end position="322"/>
    </location>
</feature>
<dbReference type="InterPro" id="IPR011701">
    <property type="entry name" value="MFS"/>
</dbReference>
<comment type="subcellular location">
    <subcellularLocation>
        <location evidence="1">Membrane</location>
        <topology evidence="1">Multi-pass membrane protein</topology>
    </subcellularLocation>
</comment>
<dbReference type="AlphaFoldDB" id="A0A5C3EN07"/>
<feature type="transmembrane region" description="Helical" evidence="5">
    <location>
        <begin position="260"/>
        <end position="288"/>
    </location>
</feature>
<dbReference type="Gene3D" id="1.20.1250.20">
    <property type="entry name" value="MFS general substrate transporter like domains"/>
    <property type="match status" value="2"/>
</dbReference>
<organism evidence="7 8">
    <name type="scientific">Ustilago trichophora</name>
    <dbReference type="NCBI Taxonomy" id="86804"/>
    <lineage>
        <taxon>Eukaryota</taxon>
        <taxon>Fungi</taxon>
        <taxon>Dikarya</taxon>
        <taxon>Basidiomycota</taxon>
        <taxon>Ustilaginomycotina</taxon>
        <taxon>Ustilaginomycetes</taxon>
        <taxon>Ustilaginales</taxon>
        <taxon>Ustilaginaceae</taxon>
        <taxon>Ustilago</taxon>
    </lineage>
</organism>
<protein>
    <submittedName>
        <fullName evidence="7">Probable siderophore iron transporter mirC</fullName>
    </submittedName>
</protein>
<feature type="transmembrane region" description="Helical" evidence="5">
    <location>
        <begin position="544"/>
        <end position="566"/>
    </location>
</feature>
<dbReference type="InterPro" id="IPR020846">
    <property type="entry name" value="MFS_dom"/>
</dbReference>
<feature type="transmembrane region" description="Helical" evidence="5">
    <location>
        <begin position="177"/>
        <end position="201"/>
    </location>
</feature>
<feature type="transmembrane region" description="Helical" evidence="5">
    <location>
        <begin position="48"/>
        <end position="65"/>
    </location>
</feature>
<feature type="transmembrane region" description="Helical" evidence="5">
    <location>
        <begin position="405"/>
        <end position="424"/>
    </location>
</feature>
<feature type="transmembrane region" description="Helical" evidence="5">
    <location>
        <begin position="85"/>
        <end position="106"/>
    </location>
</feature>
<dbReference type="OrthoDB" id="2241241at2759"/>
<evidence type="ECO:0000256" key="1">
    <source>
        <dbReference type="ARBA" id="ARBA00004141"/>
    </source>
</evidence>
<keyword evidence="8" id="KW-1185">Reference proteome</keyword>
<dbReference type="SUPFAM" id="SSF103473">
    <property type="entry name" value="MFS general substrate transporter"/>
    <property type="match status" value="2"/>
</dbReference>
<dbReference type="PANTHER" id="PTHR23501:SF87">
    <property type="entry name" value="SIDEROPHORE IRON TRANSPORTER 2"/>
    <property type="match status" value="1"/>
</dbReference>
<sequence length="604" mass="65748">MSQPTDVEHVEHVEHAERWDASQDSHDHLGEKQIGVIAAEAGRTVADWTLWVGILGIALVAYLAGLDNNTMWAWQTTATTKFEQYPAYTAITIVQAVLIAVGKFPIAKLADVFGRAQAYTVSVFFWVLGFIIIAVSQNASNVAGGTVVYAIGNTGVQIMQQIVLADYISTKWRGVSIGLVSLPYIINFAIASKITTALTTVTVNGVATGQINPNWRWGPGFFAICAPVAAFSIILALAINQRRAKARGLVPIHPYKTMPVLAAMYSFLIDIDALGLFLICGGFLMFLLPLNLAKLQGDGWSTGWIIAMLVLGGVMIIAFWVWEMYAPKPILNRRWRLNKDVHFATAIGFFDFFSFYASWVPAYYWSMIVMGYDNQGATYFSNCQSLALTVFGITAGFISAGTKNYKWVMVSGAVIRMVGIGLMIKYREFGSSNVQAVMPQVLQGLGGGFLGITLQVAAQVSVRHQDVATVTAYFLLLTEIGGACGNALVGAVQTNVLPGYYEKYLPMLNATERASIYASPFGAVALYPIGTPERAGMISAYNDYVHILLIVAIVLSVPPIILGLLINNRKLNDKQNCVSNELAGMRRLSKDSDEPSSEGSIDKH</sequence>
<dbReference type="Proteomes" id="UP000324022">
    <property type="component" value="Unassembled WGS sequence"/>
</dbReference>
<evidence type="ECO:0000256" key="2">
    <source>
        <dbReference type="ARBA" id="ARBA00022692"/>
    </source>
</evidence>
<evidence type="ECO:0000313" key="8">
    <source>
        <dbReference type="Proteomes" id="UP000324022"/>
    </source>
</evidence>
<evidence type="ECO:0000256" key="5">
    <source>
        <dbReference type="SAM" id="Phobius"/>
    </source>
</evidence>
<name>A0A5C3EN07_9BASI</name>
<dbReference type="PROSITE" id="PS50850">
    <property type="entry name" value="MFS"/>
    <property type="match status" value="1"/>
</dbReference>
<evidence type="ECO:0000313" key="7">
    <source>
        <dbReference type="EMBL" id="SPO30871.1"/>
    </source>
</evidence>